<feature type="region of interest" description="Disordered" evidence="1">
    <location>
        <begin position="190"/>
        <end position="221"/>
    </location>
</feature>
<evidence type="ECO:0000313" key="3">
    <source>
        <dbReference type="Proteomes" id="UP000053647"/>
    </source>
</evidence>
<feature type="region of interest" description="Disordered" evidence="1">
    <location>
        <begin position="1"/>
        <end position="89"/>
    </location>
</feature>
<gene>
    <name evidence="2" type="ORF">PAXINDRAFT_19583</name>
</gene>
<sequence>MTPSPPACLSRRAKTAHKFIKPTREHKRTKQHVKKIVIPPHDHTKLPTPQHGPSSEETSRAHSLDREQEYEGRAHEVDHQSTGNQASAVKDTHPDLFERNTSDHGAEVDATACARRTGITLRRQAPKRYGGTNVEGIDDDNVDHSEGEWCHWLEHNDSRMFTIPLVMDTESQPLCILRQCRKFLQDVPRDISIPPEPESERCSSPLSPSSHGPSPVMPPKRAKGIVKQHHRTHLGPLPVPFSKANLPSRKCQCDEEESLEEHLGRKHMKPESRVRAACTQQAHRQL</sequence>
<feature type="compositionally biased region" description="Basic residues" evidence="1">
    <location>
        <begin position="11"/>
        <end position="35"/>
    </location>
</feature>
<organism evidence="2 3">
    <name type="scientific">Paxillus involutus ATCC 200175</name>
    <dbReference type="NCBI Taxonomy" id="664439"/>
    <lineage>
        <taxon>Eukaryota</taxon>
        <taxon>Fungi</taxon>
        <taxon>Dikarya</taxon>
        <taxon>Basidiomycota</taxon>
        <taxon>Agaricomycotina</taxon>
        <taxon>Agaricomycetes</taxon>
        <taxon>Agaricomycetidae</taxon>
        <taxon>Boletales</taxon>
        <taxon>Paxilineae</taxon>
        <taxon>Paxillaceae</taxon>
        <taxon>Paxillus</taxon>
    </lineage>
</organism>
<keyword evidence="3" id="KW-1185">Reference proteome</keyword>
<proteinExistence type="predicted"/>
<protein>
    <submittedName>
        <fullName evidence="2">Uncharacterized protein</fullName>
    </submittedName>
</protein>
<reference evidence="2 3" key="1">
    <citation type="submission" date="2014-06" db="EMBL/GenBank/DDBJ databases">
        <authorList>
            <consortium name="DOE Joint Genome Institute"/>
            <person name="Kuo A."/>
            <person name="Kohler A."/>
            <person name="Nagy L.G."/>
            <person name="Floudas D."/>
            <person name="Copeland A."/>
            <person name="Barry K.W."/>
            <person name="Cichocki N."/>
            <person name="Veneault-Fourrey C."/>
            <person name="LaButti K."/>
            <person name="Lindquist E.A."/>
            <person name="Lipzen A."/>
            <person name="Lundell T."/>
            <person name="Morin E."/>
            <person name="Murat C."/>
            <person name="Sun H."/>
            <person name="Tunlid A."/>
            <person name="Henrissat B."/>
            <person name="Grigoriev I.V."/>
            <person name="Hibbett D.S."/>
            <person name="Martin F."/>
            <person name="Nordberg H.P."/>
            <person name="Cantor M.N."/>
            <person name="Hua S.X."/>
        </authorList>
    </citation>
    <scope>NUCLEOTIDE SEQUENCE [LARGE SCALE GENOMIC DNA]</scope>
    <source>
        <strain evidence="2 3">ATCC 200175</strain>
    </source>
</reference>
<reference evidence="3" key="2">
    <citation type="submission" date="2015-01" db="EMBL/GenBank/DDBJ databases">
        <title>Evolutionary Origins and Diversification of the Mycorrhizal Mutualists.</title>
        <authorList>
            <consortium name="DOE Joint Genome Institute"/>
            <consortium name="Mycorrhizal Genomics Consortium"/>
            <person name="Kohler A."/>
            <person name="Kuo A."/>
            <person name="Nagy L.G."/>
            <person name="Floudas D."/>
            <person name="Copeland A."/>
            <person name="Barry K.W."/>
            <person name="Cichocki N."/>
            <person name="Veneault-Fourrey C."/>
            <person name="LaButti K."/>
            <person name="Lindquist E.A."/>
            <person name="Lipzen A."/>
            <person name="Lundell T."/>
            <person name="Morin E."/>
            <person name="Murat C."/>
            <person name="Riley R."/>
            <person name="Ohm R."/>
            <person name="Sun H."/>
            <person name="Tunlid A."/>
            <person name="Henrissat B."/>
            <person name="Grigoriev I.V."/>
            <person name="Hibbett D.S."/>
            <person name="Martin F."/>
        </authorList>
    </citation>
    <scope>NUCLEOTIDE SEQUENCE [LARGE SCALE GENOMIC DNA]</scope>
    <source>
        <strain evidence="3">ATCC 200175</strain>
    </source>
</reference>
<evidence type="ECO:0000256" key="1">
    <source>
        <dbReference type="SAM" id="MobiDB-lite"/>
    </source>
</evidence>
<feature type="compositionally biased region" description="Basic and acidic residues" evidence="1">
    <location>
        <begin position="57"/>
        <end position="79"/>
    </location>
</feature>
<accession>A0A0C9TGW0</accession>
<dbReference type="HOGENOM" id="CLU_973513_0_0_1"/>
<dbReference type="AlphaFoldDB" id="A0A0C9TGW0"/>
<feature type="region of interest" description="Disordered" evidence="1">
    <location>
        <begin position="261"/>
        <end position="286"/>
    </location>
</feature>
<dbReference type="EMBL" id="KN819975">
    <property type="protein sequence ID" value="KIJ07217.1"/>
    <property type="molecule type" value="Genomic_DNA"/>
</dbReference>
<evidence type="ECO:0000313" key="2">
    <source>
        <dbReference type="EMBL" id="KIJ07217.1"/>
    </source>
</evidence>
<name>A0A0C9TGW0_PAXIN</name>
<dbReference type="OrthoDB" id="2673524at2759"/>
<feature type="compositionally biased region" description="Low complexity" evidence="1">
    <location>
        <begin position="202"/>
        <end position="214"/>
    </location>
</feature>
<dbReference type="Proteomes" id="UP000053647">
    <property type="component" value="Unassembled WGS sequence"/>
</dbReference>